<dbReference type="Proteomes" id="UP000184159">
    <property type="component" value="Unassembled WGS sequence"/>
</dbReference>
<proteinExistence type="predicted"/>
<reference evidence="2" key="1">
    <citation type="submission" date="2016-11" db="EMBL/GenBank/DDBJ databases">
        <authorList>
            <person name="Varghese N."/>
            <person name="Submissions S."/>
        </authorList>
    </citation>
    <scope>NUCLEOTIDE SEQUENCE [LARGE SCALE GENOMIC DNA]</scope>
    <source>
        <strain evidence="2">DSM 21264</strain>
    </source>
</reference>
<dbReference type="AlphaFoldDB" id="A0A1M4YXA3"/>
<name>A0A1M4YXA3_VIBGA</name>
<sequence>MHTKNPVNQLITGFFMLKIFSDEIYGAVYLVSRWHLMRMICKDCAAI</sequence>
<dbReference type="EMBL" id="FQUH01000005">
    <property type="protein sequence ID" value="SHF10338.1"/>
    <property type="molecule type" value="Genomic_DNA"/>
</dbReference>
<evidence type="ECO:0000313" key="1">
    <source>
        <dbReference type="EMBL" id="SHF10338.1"/>
    </source>
</evidence>
<gene>
    <name evidence="1" type="ORF">SAMN02745781_01478</name>
</gene>
<evidence type="ECO:0000313" key="2">
    <source>
        <dbReference type="Proteomes" id="UP000184159"/>
    </source>
</evidence>
<protein>
    <submittedName>
        <fullName evidence="1">Uncharacterized protein</fullName>
    </submittedName>
</protein>
<keyword evidence="2" id="KW-1185">Reference proteome</keyword>
<accession>A0A1M4YXA3</accession>
<organism evidence="1 2">
    <name type="scientific">Vibrio gazogenes DSM 21264 = NBRC 103151</name>
    <dbReference type="NCBI Taxonomy" id="1123492"/>
    <lineage>
        <taxon>Bacteria</taxon>
        <taxon>Pseudomonadati</taxon>
        <taxon>Pseudomonadota</taxon>
        <taxon>Gammaproteobacteria</taxon>
        <taxon>Vibrionales</taxon>
        <taxon>Vibrionaceae</taxon>
        <taxon>Vibrio</taxon>
    </lineage>
</organism>